<accession>X1BGN5</accession>
<dbReference type="InterPro" id="IPR015943">
    <property type="entry name" value="WD40/YVTN_repeat-like_dom_sf"/>
</dbReference>
<reference evidence="1" key="1">
    <citation type="journal article" date="2014" name="Front. Microbiol.">
        <title>High frequency of phylogenetically diverse reductive dehalogenase-homologous genes in deep subseafloor sedimentary metagenomes.</title>
        <authorList>
            <person name="Kawai M."/>
            <person name="Futagami T."/>
            <person name="Toyoda A."/>
            <person name="Takaki Y."/>
            <person name="Nishi S."/>
            <person name="Hori S."/>
            <person name="Arai W."/>
            <person name="Tsubouchi T."/>
            <person name="Morono Y."/>
            <person name="Uchiyama I."/>
            <person name="Ito T."/>
            <person name="Fujiyama A."/>
            <person name="Inagaki F."/>
            <person name="Takami H."/>
        </authorList>
    </citation>
    <scope>NUCLEOTIDE SEQUENCE</scope>
    <source>
        <strain evidence="1">Expedition CK06-06</strain>
    </source>
</reference>
<comment type="caution">
    <text evidence="1">The sequence shown here is derived from an EMBL/GenBank/DDBJ whole genome shotgun (WGS) entry which is preliminary data.</text>
</comment>
<dbReference type="InterPro" id="IPR011047">
    <property type="entry name" value="Quinoprotein_ADH-like_sf"/>
</dbReference>
<organism evidence="1">
    <name type="scientific">marine sediment metagenome</name>
    <dbReference type="NCBI Taxonomy" id="412755"/>
    <lineage>
        <taxon>unclassified sequences</taxon>
        <taxon>metagenomes</taxon>
        <taxon>ecological metagenomes</taxon>
    </lineage>
</organism>
<dbReference type="EMBL" id="BART01009964">
    <property type="protein sequence ID" value="GAG83283.1"/>
    <property type="molecule type" value="Genomic_DNA"/>
</dbReference>
<evidence type="ECO:0000313" key="1">
    <source>
        <dbReference type="EMBL" id="GAG83283.1"/>
    </source>
</evidence>
<sequence length="172" mass="19125">MFGQQNVTDVSFRQLSLDDRMLASTCDGALRRWDIETGTPTDIPAPKPDRWSAPSLNNLQLTSLSYAPRTPSLIVSGTAENKDKSLKPIHICYTHDKDGKPRQRYLGNPDTIKPTHTKTCTTIAPDNATLALSYGEYVVLNQLYFGSQSTTKPVKYFSTQNSPKSHVAHHAF</sequence>
<dbReference type="SUPFAM" id="SSF50998">
    <property type="entry name" value="Quinoprotein alcohol dehydrogenase-like"/>
    <property type="match status" value="1"/>
</dbReference>
<name>X1BGN5_9ZZZZ</name>
<protein>
    <submittedName>
        <fullName evidence="1">Uncharacterized protein</fullName>
    </submittedName>
</protein>
<dbReference type="Gene3D" id="2.130.10.10">
    <property type="entry name" value="YVTN repeat-like/Quinoprotein amine dehydrogenase"/>
    <property type="match status" value="1"/>
</dbReference>
<gene>
    <name evidence="1" type="ORF">S01H4_21884</name>
</gene>
<dbReference type="AlphaFoldDB" id="X1BGN5"/>
<proteinExistence type="predicted"/>